<organism evidence="2 4">
    <name type="scientific">Holdemania massiliensis</name>
    <dbReference type="NCBI Taxonomy" id="1468449"/>
    <lineage>
        <taxon>Bacteria</taxon>
        <taxon>Bacillati</taxon>
        <taxon>Bacillota</taxon>
        <taxon>Erysipelotrichia</taxon>
        <taxon>Erysipelotrichales</taxon>
        <taxon>Erysipelotrichaceae</taxon>
        <taxon>Holdemania</taxon>
    </lineage>
</organism>
<dbReference type="InterPro" id="IPR050639">
    <property type="entry name" value="SSR_resolvase"/>
</dbReference>
<dbReference type="PANTHER" id="PTHR30461">
    <property type="entry name" value="DNA-INVERTASE FROM LAMBDOID PROPHAGE"/>
    <property type="match status" value="1"/>
</dbReference>
<dbReference type="GO" id="GO:0003677">
    <property type="term" value="F:DNA binding"/>
    <property type="evidence" value="ECO:0007669"/>
    <property type="project" value="InterPro"/>
</dbReference>
<evidence type="ECO:0000313" key="4">
    <source>
        <dbReference type="Proteomes" id="UP000433575"/>
    </source>
</evidence>
<dbReference type="Proteomes" id="UP000480929">
    <property type="component" value="Unassembled WGS sequence"/>
</dbReference>
<evidence type="ECO:0000313" key="3">
    <source>
        <dbReference type="EMBL" id="MSC31872.1"/>
    </source>
</evidence>
<dbReference type="Proteomes" id="UP000433575">
    <property type="component" value="Unassembled WGS sequence"/>
</dbReference>
<evidence type="ECO:0000259" key="1">
    <source>
        <dbReference type="Pfam" id="PF00239"/>
    </source>
</evidence>
<evidence type="ECO:0000313" key="2">
    <source>
        <dbReference type="EMBL" id="MSA88117.1"/>
    </source>
</evidence>
<dbReference type="RefSeq" id="WP_369126751.1">
    <property type="nucleotide sequence ID" value="NZ_CALJPI010000143.1"/>
</dbReference>
<dbReference type="Pfam" id="PF00239">
    <property type="entry name" value="Resolvase"/>
    <property type="match status" value="1"/>
</dbReference>
<gene>
    <name evidence="3" type="ORF">GKD88_01865</name>
    <name evidence="2" type="ORF">GKE08_02065</name>
</gene>
<dbReference type="InterPro" id="IPR006119">
    <property type="entry name" value="Resolv_N"/>
</dbReference>
<dbReference type="AlphaFoldDB" id="A0A6N7S2L9"/>
<protein>
    <recommendedName>
        <fullName evidence="1">Resolvase/invertase-type recombinase catalytic domain-containing protein</fullName>
    </recommendedName>
</protein>
<evidence type="ECO:0000313" key="5">
    <source>
        <dbReference type="Proteomes" id="UP000480929"/>
    </source>
</evidence>
<keyword evidence="5" id="KW-1185">Reference proteome</keyword>
<dbReference type="SUPFAM" id="SSF53041">
    <property type="entry name" value="Resolvase-like"/>
    <property type="match status" value="1"/>
</dbReference>
<dbReference type="GO" id="GO:0000150">
    <property type="term" value="F:DNA strand exchange activity"/>
    <property type="evidence" value="ECO:0007669"/>
    <property type="project" value="InterPro"/>
</dbReference>
<comment type="caution">
    <text evidence="2">The sequence shown here is derived from an EMBL/GenBank/DDBJ whole genome shotgun (WGS) entry which is preliminary data.</text>
</comment>
<accession>A0A6N7S2L9</accession>
<name>A0A6N7S2L9_9FIRM</name>
<dbReference type="InterPro" id="IPR036162">
    <property type="entry name" value="Resolvase-like_N_sf"/>
</dbReference>
<dbReference type="PANTHER" id="PTHR30461:SF23">
    <property type="entry name" value="DNA RECOMBINASE-RELATED"/>
    <property type="match status" value="1"/>
</dbReference>
<feature type="domain" description="Resolvase/invertase-type recombinase catalytic" evidence="1">
    <location>
        <begin position="33"/>
        <end position="98"/>
    </location>
</feature>
<proteinExistence type="predicted"/>
<dbReference type="Gene3D" id="3.40.50.1390">
    <property type="entry name" value="Resolvase, N-terminal catalytic domain"/>
    <property type="match status" value="1"/>
</dbReference>
<dbReference type="EMBL" id="WKPI01000002">
    <property type="protein sequence ID" value="MSC31872.1"/>
    <property type="molecule type" value="Genomic_DNA"/>
</dbReference>
<dbReference type="EMBL" id="WKPJ01000002">
    <property type="protein sequence ID" value="MSA88117.1"/>
    <property type="molecule type" value="Genomic_DNA"/>
</dbReference>
<reference evidence="4 5" key="1">
    <citation type="journal article" date="2019" name="Nat. Med.">
        <title>A library of human gut bacterial isolates paired with longitudinal multiomics data enables mechanistic microbiome research.</title>
        <authorList>
            <person name="Poyet M."/>
            <person name="Groussin M."/>
            <person name="Gibbons S.M."/>
            <person name="Avila-Pacheco J."/>
            <person name="Jiang X."/>
            <person name="Kearney S.M."/>
            <person name="Perrotta A.R."/>
            <person name="Berdy B."/>
            <person name="Zhao S."/>
            <person name="Lieberman T.D."/>
            <person name="Swanson P.K."/>
            <person name="Smith M."/>
            <person name="Roesemann S."/>
            <person name="Alexander J.E."/>
            <person name="Rich S.A."/>
            <person name="Livny J."/>
            <person name="Vlamakis H."/>
            <person name="Clish C."/>
            <person name="Bullock K."/>
            <person name="Deik A."/>
            <person name="Scott J."/>
            <person name="Pierce K.A."/>
            <person name="Xavier R.J."/>
            <person name="Alm E.J."/>
        </authorList>
    </citation>
    <scope>NUCLEOTIDE SEQUENCE [LARGE SCALE GENOMIC DNA]</scope>
    <source>
        <strain evidence="2 4">BIOML-A4</strain>
        <strain evidence="3 5">BIOML-A5</strain>
    </source>
</reference>
<sequence length="105" mass="12235">MKRIKNYDQGEKHLQSRYLYQISKDNGCVEISESIGNQKESLKRYVESRRWPVIKYYVDRGYSGTNFERSALQEMLADAKEGLINLILVKDLSRIGTNYLLIGLN</sequence>